<dbReference type="Gramene" id="rna-AYBTSS11_LOCUS3272">
    <property type="protein sequence ID" value="CAJ1904985.1"/>
    <property type="gene ID" value="gene-AYBTSS11_LOCUS3272"/>
</dbReference>
<dbReference type="FunFam" id="1.50.10.130:FF:000002">
    <property type="entry name" value="Ent-copalyl diphosphate synthase, chloroplastic"/>
    <property type="match status" value="1"/>
</dbReference>
<dbReference type="SUPFAM" id="SSF48239">
    <property type="entry name" value="Terpenoid cyclases/Protein prenyltransferases"/>
    <property type="match status" value="2"/>
</dbReference>
<dbReference type="InterPro" id="IPR036965">
    <property type="entry name" value="Terpene_synth_N_sf"/>
</dbReference>
<reference evidence="5" key="1">
    <citation type="submission" date="2023-10" db="EMBL/GenBank/DDBJ databases">
        <authorList>
            <person name="Domelevo Entfellner J.-B."/>
        </authorList>
    </citation>
    <scope>NUCLEOTIDE SEQUENCE</scope>
</reference>
<dbReference type="Proteomes" id="UP001189624">
    <property type="component" value="Chromosome 1"/>
</dbReference>
<dbReference type="InterPro" id="IPR008930">
    <property type="entry name" value="Terpenoid_cyclase/PrenylTrfase"/>
</dbReference>
<dbReference type="InterPro" id="IPR001906">
    <property type="entry name" value="Terpene_synth_N"/>
</dbReference>
<name>A0AA86VAK7_9FABA</name>
<evidence type="ECO:0000256" key="2">
    <source>
        <dbReference type="ARBA" id="ARBA00022723"/>
    </source>
</evidence>
<dbReference type="InterPro" id="IPR050148">
    <property type="entry name" value="Terpene_synthase-like"/>
</dbReference>
<evidence type="ECO:0000313" key="6">
    <source>
        <dbReference type="Proteomes" id="UP001189624"/>
    </source>
</evidence>
<dbReference type="Gene3D" id="1.50.10.160">
    <property type="match status" value="1"/>
</dbReference>
<dbReference type="SFLD" id="SFLDG01014">
    <property type="entry name" value="Terpene_Cyclase_Like_1_N-term"/>
    <property type="match status" value="1"/>
</dbReference>
<evidence type="ECO:0000256" key="1">
    <source>
        <dbReference type="ARBA" id="ARBA00001946"/>
    </source>
</evidence>
<dbReference type="InterPro" id="IPR008949">
    <property type="entry name" value="Isoprenoid_synthase_dom_sf"/>
</dbReference>
<dbReference type="AlphaFoldDB" id="A0AA86VAK7"/>
<dbReference type="Gene3D" id="1.50.10.130">
    <property type="entry name" value="Terpene synthase, N-terminal domain"/>
    <property type="match status" value="1"/>
</dbReference>
<dbReference type="GO" id="GO:0000287">
    <property type="term" value="F:magnesium ion binding"/>
    <property type="evidence" value="ECO:0007669"/>
    <property type="project" value="TreeGrafter"/>
</dbReference>
<proteinExistence type="predicted"/>
<gene>
    <name evidence="5" type="ORF">AYBTSS11_LOCUS3272</name>
</gene>
<dbReference type="EMBL" id="OY731398">
    <property type="protein sequence ID" value="CAJ1904985.1"/>
    <property type="molecule type" value="Genomic_DNA"/>
</dbReference>
<dbReference type="Pfam" id="PF01397">
    <property type="entry name" value="Terpene_synth"/>
    <property type="match status" value="1"/>
</dbReference>
<dbReference type="GO" id="GO:0009686">
    <property type="term" value="P:gibberellin biosynthetic process"/>
    <property type="evidence" value="ECO:0007669"/>
    <property type="project" value="TreeGrafter"/>
</dbReference>
<dbReference type="PANTHER" id="PTHR31739">
    <property type="entry name" value="ENT-COPALYL DIPHOSPHATE SYNTHASE, CHLOROPLASTIC"/>
    <property type="match status" value="1"/>
</dbReference>
<keyword evidence="2" id="KW-0479">Metal-binding</keyword>
<dbReference type="PANTHER" id="PTHR31739:SF27">
    <property type="entry name" value="COPALYLDIPHOSPHATE SYNTHASE"/>
    <property type="match status" value="1"/>
</dbReference>
<dbReference type="GO" id="GO:0009507">
    <property type="term" value="C:chloroplast"/>
    <property type="evidence" value="ECO:0007669"/>
    <property type="project" value="TreeGrafter"/>
</dbReference>
<dbReference type="FunFam" id="1.50.10.160:FF:000001">
    <property type="entry name" value="Ent-copalyl diphosphate synthase"/>
    <property type="match status" value="1"/>
</dbReference>
<dbReference type="Gene3D" id="1.10.600.10">
    <property type="entry name" value="Farnesyl Diphosphate Synthase"/>
    <property type="match status" value="2"/>
</dbReference>
<evidence type="ECO:0000313" key="5">
    <source>
        <dbReference type="EMBL" id="CAJ1904985.1"/>
    </source>
</evidence>
<feature type="domain" description="Terpene synthase N-terminal" evidence="4">
    <location>
        <begin position="377"/>
        <end position="583"/>
    </location>
</feature>
<sequence length="927" mass="107996">MEEFIDKYDQIHHVNHHQLWKSGQIKNDTRYDTNKFYVFRNVSKMERGVEYLKHRKSSNLDEHLKLEVNPNPKSMYEWTNLDELSQTENIPKRRCIMASQSSFTHSHMLSSSRARPAAKSFDPASFYLRSSYNIFTVKPDAWFLIGHPTIYAEVNLSSYDVKFVKVEIVAEVFQDNILKDDNVDEEGLNQILVTKEIRKKINIIKLILDSKQDGEITVSAYDTAWVALVKKVGDRNSPQFPSCLEWIANNQLHDGSWGDSQLFIAHDRILNTLACVIALRSWNMHPEKCEKGMKFFKENLYKLQDENPEHMPIGFEVTFPSLLDLARSLDVEVPDDSTILKNILAMRDVKLKKIPREILHKVPTTLLHSLEGMQNLDWKQLLKLQCQDGSFLFSPSSTAYALIQTKDESAHKYLDKTVRRFNGGVPNVYPVDLFEHIWMFDRLDRLGISRYFQPEIKECVTYVSRYWTEKGICWARNSEIQDIDDTAMGFRLLRLHGHQVSANVFDHFKKNGEFFCISGQSNQAVTGMFNLYRASQVRFQGEKILEDAKNFSAKFLTEKREANELLDKWIITKDLPGEVSYALDVPWYASLARLETRFYLEQYGGSSDVWIGKTLYRMPIVNNDVYLELAKLDYSNCQAVHCAEWERIKRWYWEAGLERFGLSEQSLLFAYFIAAGSIFEPERSRERLAWAKTATLIETFGSYIKDEQTRSVFVDLFNNSIKGRNFSSKQWNKNNREEELLEILLTNLDYLGIEMFRSHDREFSHYLNQAVSGIHFYALLTNIQKAHDGGSNKRTISMPTSQIESDMQELVQLVLQNSSDGLHTNVKNSFLTVAKGFYYGAYCDPETINSHIEKVLFEKGKRIQRQKIHQAINLLLELRDYNKISLGESLLNRSYIDHYFENHYAPTNGFKFTIHEWMIMLQQLRAL</sequence>
<dbReference type="SUPFAM" id="SSF48576">
    <property type="entry name" value="Terpenoid synthases"/>
    <property type="match status" value="1"/>
</dbReference>
<evidence type="ECO:0000259" key="4">
    <source>
        <dbReference type="Pfam" id="PF01397"/>
    </source>
</evidence>
<keyword evidence="3" id="KW-0460">Magnesium</keyword>
<dbReference type="SFLD" id="SFLDG01605">
    <property type="entry name" value="Terpene_Cyclase_Like_1_N-term"/>
    <property type="match status" value="1"/>
</dbReference>
<comment type="cofactor">
    <cofactor evidence="1">
        <name>Mg(2+)</name>
        <dbReference type="ChEBI" id="CHEBI:18420"/>
    </cofactor>
</comment>
<organism evidence="5 6">
    <name type="scientific">Sphenostylis stenocarpa</name>
    <dbReference type="NCBI Taxonomy" id="92480"/>
    <lineage>
        <taxon>Eukaryota</taxon>
        <taxon>Viridiplantae</taxon>
        <taxon>Streptophyta</taxon>
        <taxon>Embryophyta</taxon>
        <taxon>Tracheophyta</taxon>
        <taxon>Spermatophyta</taxon>
        <taxon>Magnoliopsida</taxon>
        <taxon>eudicotyledons</taxon>
        <taxon>Gunneridae</taxon>
        <taxon>Pentapetalae</taxon>
        <taxon>rosids</taxon>
        <taxon>fabids</taxon>
        <taxon>Fabales</taxon>
        <taxon>Fabaceae</taxon>
        <taxon>Papilionoideae</taxon>
        <taxon>50 kb inversion clade</taxon>
        <taxon>NPAAA clade</taxon>
        <taxon>indigoferoid/millettioid clade</taxon>
        <taxon>Phaseoleae</taxon>
        <taxon>Sphenostylis</taxon>
    </lineage>
</organism>
<evidence type="ECO:0000256" key="3">
    <source>
        <dbReference type="ARBA" id="ARBA00022842"/>
    </source>
</evidence>
<keyword evidence="6" id="KW-1185">Reference proteome</keyword>
<protein>
    <recommendedName>
        <fullName evidence="4">Terpene synthase N-terminal domain-containing protein</fullName>
    </recommendedName>
</protein>
<accession>A0AA86VAK7</accession>
<dbReference type="GO" id="GO:0010333">
    <property type="term" value="F:terpene synthase activity"/>
    <property type="evidence" value="ECO:0007669"/>
    <property type="project" value="InterPro"/>
</dbReference>